<dbReference type="Proteomes" id="UP000095009">
    <property type="component" value="Unassembled WGS sequence"/>
</dbReference>
<name>A0A1E3PMI1_9ASCO</name>
<gene>
    <name evidence="1" type="ORF">NADFUDRAFT_82402</name>
</gene>
<proteinExistence type="predicted"/>
<evidence type="ECO:0000313" key="2">
    <source>
        <dbReference type="Proteomes" id="UP000095009"/>
    </source>
</evidence>
<reference evidence="1 2" key="1">
    <citation type="journal article" date="2016" name="Proc. Natl. Acad. Sci. U.S.A.">
        <title>Comparative genomics of biotechnologically important yeasts.</title>
        <authorList>
            <person name="Riley R."/>
            <person name="Haridas S."/>
            <person name="Wolfe K.H."/>
            <person name="Lopes M.R."/>
            <person name="Hittinger C.T."/>
            <person name="Goeker M."/>
            <person name="Salamov A.A."/>
            <person name="Wisecaver J.H."/>
            <person name="Long T.M."/>
            <person name="Calvey C.H."/>
            <person name="Aerts A.L."/>
            <person name="Barry K.W."/>
            <person name="Choi C."/>
            <person name="Clum A."/>
            <person name="Coughlan A.Y."/>
            <person name="Deshpande S."/>
            <person name="Douglass A.P."/>
            <person name="Hanson S.J."/>
            <person name="Klenk H.-P."/>
            <person name="LaButti K.M."/>
            <person name="Lapidus A."/>
            <person name="Lindquist E.A."/>
            <person name="Lipzen A.M."/>
            <person name="Meier-Kolthoff J.P."/>
            <person name="Ohm R.A."/>
            <person name="Otillar R.P."/>
            <person name="Pangilinan J.L."/>
            <person name="Peng Y."/>
            <person name="Rokas A."/>
            <person name="Rosa C.A."/>
            <person name="Scheuner C."/>
            <person name="Sibirny A.A."/>
            <person name="Slot J.C."/>
            <person name="Stielow J.B."/>
            <person name="Sun H."/>
            <person name="Kurtzman C.P."/>
            <person name="Blackwell M."/>
            <person name="Grigoriev I.V."/>
            <person name="Jeffries T.W."/>
        </authorList>
    </citation>
    <scope>NUCLEOTIDE SEQUENCE [LARGE SCALE GENOMIC DNA]</scope>
    <source>
        <strain evidence="1 2">DSM 6958</strain>
    </source>
</reference>
<accession>A0A1E3PMI1</accession>
<evidence type="ECO:0000313" key="1">
    <source>
        <dbReference type="EMBL" id="ODQ66643.1"/>
    </source>
</evidence>
<sequence>MVKDFLNSVVEMLSLSSKNIISRIQSVDTLVSLRQRLLALLDAEEALRELKTADNTSWLAVIFREAWTDRFHFLINKSINGLSKIGEHIEKTYSDIITNSHGQSSITDDSDITQAIAKLKNSKKDLVCLFASLSTYSKGQFGDAKSIIRECEQWETQHQEVMNVVEVFGCLNDFFSKKNSKDVAHHIYDSQNIKEYSSIRSNYEEEDYSQSLDGVKWKRDELSNIKQDYESTVAFISSNTSKTYKAVIANLKKTLENTEYIKFKSCRALTFLSRVLLHFHHSIKEEQSITEELLSLVYRRLGTFLSGFIGDLLSEHIFNLCSGKDPIANSLWVMFSGYEILIPHSPTPSISAIVYQLCQEATDSLGEDQFIWESKSSLFVLNDAISAILASNIVCSLEKQFLFNNKLETNRSSIEENYKATSSDQLSETEGISSVKDSNQALSDTFDENIVETSVESQQVSVENKPDEPDVMINRAVQLYVDIEYLNYVFSTSNFDIALEILKKIIDDTLDNKSANSVYEALSMISSNHFQKTKMLFTPLCSS</sequence>
<dbReference type="EMBL" id="KV454408">
    <property type="protein sequence ID" value="ODQ66643.1"/>
    <property type="molecule type" value="Genomic_DNA"/>
</dbReference>
<protein>
    <submittedName>
        <fullName evidence="1">Uncharacterized protein</fullName>
    </submittedName>
</protein>
<keyword evidence="2" id="KW-1185">Reference proteome</keyword>
<organism evidence="1 2">
    <name type="scientific">Nadsonia fulvescens var. elongata DSM 6958</name>
    <dbReference type="NCBI Taxonomy" id="857566"/>
    <lineage>
        <taxon>Eukaryota</taxon>
        <taxon>Fungi</taxon>
        <taxon>Dikarya</taxon>
        <taxon>Ascomycota</taxon>
        <taxon>Saccharomycotina</taxon>
        <taxon>Dipodascomycetes</taxon>
        <taxon>Dipodascales</taxon>
        <taxon>Dipodascales incertae sedis</taxon>
        <taxon>Nadsonia</taxon>
    </lineage>
</organism>
<dbReference type="AlphaFoldDB" id="A0A1E3PMI1"/>